<dbReference type="EMBL" id="CAXAMM010004302">
    <property type="protein sequence ID" value="CAK9003135.1"/>
    <property type="molecule type" value="Genomic_DNA"/>
</dbReference>
<evidence type="ECO:0000313" key="2">
    <source>
        <dbReference type="EMBL" id="CAK9003135.1"/>
    </source>
</evidence>
<accession>A0ABP0IKL9</accession>
<keyword evidence="4" id="KW-1185">Reference proteome</keyword>
<sequence>MKDGEVVEQVGLEASGSWVQHQAADPPDRLVDRTQSRRTGRSSHDRGRKSEMGCKSRESRATAVGKSRQRLKGIRWFFWGVRSPQSIYGL</sequence>
<name>A0ABP0IKL9_9DINO</name>
<organism evidence="2 4">
    <name type="scientific">Durusdinium trenchii</name>
    <dbReference type="NCBI Taxonomy" id="1381693"/>
    <lineage>
        <taxon>Eukaryota</taxon>
        <taxon>Sar</taxon>
        <taxon>Alveolata</taxon>
        <taxon>Dinophyceae</taxon>
        <taxon>Suessiales</taxon>
        <taxon>Symbiodiniaceae</taxon>
        <taxon>Durusdinium</taxon>
    </lineage>
</organism>
<evidence type="ECO:0000313" key="3">
    <source>
        <dbReference type="EMBL" id="CAK9003156.1"/>
    </source>
</evidence>
<gene>
    <name evidence="2" type="ORF">SCF082_LOCUS7609</name>
    <name evidence="3" type="ORF">SCF082_LOCUS7615</name>
</gene>
<dbReference type="EMBL" id="CAXAMM010004313">
    <property type="protein sequence ID" value="CAK9003156.1"/>
    <property type="molecule type" value="Genomic_DNA"/>
</dbReference>
<evidence type="ECO:0000313" key="4">
    <source>
        <dbReference type="Proteomes" id="UP001642464"/>
    </source>
</evidence>
<protein>
    <submittedName>
        <fullName evidence="2">Uncharacterized protein</fullName>
    </submittedName>
</protein>
<feature type="region of interest" description="Disordered" evidence="1">
    <location>
        <begin position="17"/>
        <end position="66"/>
    </location>
</feature>
<reference evidence="2 4" key="1">
    <citation type="submission" date="2024-02" db="EMBL/GenBank/DDBJ databases">
        <authorList>
            <person name="Chen Y."/>
            <person name="Shah S."/>
            <person name="Dougan E. K."/>
            <person name="Thang M."/>
            <person name="Chan C."/>
        </authorList>
    </citation>
    <scope>NUCLEOTIDE SEQUENCE [LARGE SCALE GENOMIC DNA]</scope>
</reference>
<feature type="compositionally biased region" description="Basic and acidic residues" evidence="1">
    <location>
        <begin position="26"/>
        <end position="35"/>
    </location>
</feature>
<comment type="caution">
    <text evidence="2">The sequence shown here is derived from an EMBL/GenBank/DDBJ whole genome shotgun (WGS) entry which is preliminary data.</text>
</comment>
<evidence type="ECO:0000256" key="1">
    <source>
        <dbReference type="SAM" id="MobiDB-lite"/>
    </source>
</evidence>
<feature type="compositionally biased region" description="Basic and acidic residues" evidence="1">
    <location>
        <begin position="42"/>
        <end position="60"/>
    </location>
</feature>
<proteinExistence type="predicted"/>
<dbReference type="Proteomes" id="UP001642464">
    <property type="component" value="Unassembled WGS sequence"/>
</dbReference>